<evidence type="ECO:0000259" key="4">
    <source>
        <dbReference type="PROSITE" id="PS50893"/>
    </source>
</evidence>
<dbReference type="CDD" id="cd03219">
    <property type="entry name" value="ABC_Mj1267_LivG_branched"/>
    <property type="match status" value="1"/>
</dbReference>
<dbReference type="SUPFAM" id="SSF52540">
    <property type="entry name" value="P-loop containing nucleoside triphosphate hydrolases"/>
    <property type="match status" value="1"/>
</dbReference>
<reference evidence="5 6" key="1">
    <citation type="submission" date="2020-08" db="EMBL/GenBank/DDBJ databases">
        <title>Genomic Encyclopedia of Type Strains, Phase IV (KMG-IV): sequencing the most valuable type-strain genomes for metagenomic binning, comparative biology and taxonomic classification.</title>
        <authorList>
            <person name="Goeker M."/>
        </authorList>
    </citation>
    <scope>NUCLEOTIDE SEQUENCE [LARGE SCALE GENOMIC DNA]</scope>
    <source>
        <strain evidence="5 6">DSM 11275</strain>
    </source>
</reference>
<dbReference type="GO" id="GO:0015188">
    <property type="term" value="F:L-isoleucine transmembrane transporter activity"/>
    <property type="evidence" value="ECO:0007669"/>
    <property type="project" value="TreeGrafter"/>
</dbReference>
<dbReference type="RefSeq" id="WP_183718967.1">
    <property type="nucleotide sequence ID" value="NZ_JACHGO010000004.1"/>
</dbReference>
<dbReference type="InterPro" id="IPR003439">
    <property type="entry name" value="ABC_transporter-like_ATP-bd"/>
</dbReference>
<dbReference type="GO" id="GO:0016887">
    <property type="term" value="F:ATP hydrolysis activity"/>
    <property type="evidence" value="ECO:0007669"/>
    <property type="project" value="InterPro"/>
</dbReference>
<dbReference type="InterPro" id="IPR051120">
    <property type="entry name" value="ABC_AA/LPS_Transport"/>
</dbReference>
<dbReference type="AlphaFoldDB" id="A0A7W8C2X1"/>
<evidence type="ECO:0000256" key="2">
    <source>
        <dbReference type="ARBA" id="ARBA00022741"/>
    </source>
</evidence>
<protein>
    <submittedName>
        <fullName evidence="5">Branched-chain amino acid transport system ATP-binding protein</fullName>
    </submittedName>
</protein>
<dbReference type="GO" id="GO:0042941">
    <property type="term" value="P:D-alanine transmembrane transport"/>
    <property type="evidence" value="ECO:0007669"/>
    <property type="project" value="TreeGrafter"/>
</dbReference>
<keyword evidence="2" id="KW-0547">Nucleotide-binding</keyword>
<sequence>MALLEMKDVTQRFGGLIALSCFNIRIEENSLTGLIGPNGAGKTTVFNLASGFYHASEGDIVFDNYAYHSKLEPHEVTNLGMARTFQNIRLWSDMTVLDNICVSQYSRLGYGLLDAWFNTGRYGREEKRVKNKASHILEVMELSDVANELPKNLPYGLQRRVELARALSTDPKLLLLDEPAAGLNSSDVDGLIKHIGWIYDQFKIAIWMIEHQMKVVMSLCQHITVLEFGQIIASGTPQEIQSNPDVIKAYLGDENV</sequence>
<organism evidence="5 6">
    <name type="scientific">Desulfovibrio intestinalis</name>
    <dbReference type="NCBI Taxonomy" id="58621"/>
    <lineage>
        <taxon>Bacteria</taxon>
        <taxon>Pseudomonadati</taxon>
        <taxon>Thermodesulfobacteriota</taxon>
        <taxon>Desulfovibrionia</taxon>
        <taxon>Desulfovibrionales</taxon>
        <taxon>Desulfovibrionaceae</taxon>
        <taxon>Desulfovibrio</taxon>
    </lineage>
</organism>
<keyword evidence="6" id="KW-1185">Reference proteome</keyword>
<dbReference type="FunFam" id="3.40.50.300:FF:000421">
    <property type="entry name" value="Branched-chain amino acid ABC transporter ATP-binding protein"/>
    <property type="match status" value="1"/>
</dbReference>
<dbReference type="GO" id="GO:0015808">
    <property type="term" value="P:L-alanine transport"/>
    <property type="evidence" value="ECO:0007669"/>
    <property type="project" value="TreeGrafter"/>
</dbReference>
<dbReference type="GO" id="GO:1903806">
    <property type="term" value="P:L-isoleucine import across plasma membrane"/>
    <property type="evidence" value="ECO:0007669"/>
    <property type="project" value="TreeGrafter"/>
</dbReference>
<evidence type="ECO:0000313" key="5">
    <source>
        <dbReference type="EMBL" id="MBB5143442.1"/>
    </source>
</evidence>
<evidence type="ECO:0000256" key="1">
    <source>
        <dbReference type="ARBA" id="ARBA00022448"/>
    </source>
</evidence>
<dbReference type="GO" id="GO:1903805">
    <property type="term" value="P:L-valine import across plasma membrane"/>
    <property type="evidence" value="ECO:0007669"/>
    <property type="project" value="TreeGrafter"/>
</dbReference>
<name>A0A7W8C2X1_9BACT</name>
<dbReference type="PANTHER" id="PTHR45772">
    <property type="entry name" value="CONSERVED COMPONENT OF ABC TRANSPORTER FOR NATURAL AMINO ACIDS-RELATED"/>
    <property type="match status" value="1"/>
</dbReference>
<dbReference type="EMBL" id="JACHGO010000004">
    <property type="protein sequence ID" value="MBB5143442.1"/>
    <property type="molecule type" value="Genomic_DNA"/>
</dbReference>
<evidence type="ECO:0000256" key="3">
    <source>
        <dbReference type="ARBA" id="ARBA00022840"/>
    </source>
</evidence>
<dbReference type="GO" id="GO:0005886">
    <property type="term" value="C:plasma membrane"/>
    <property type="evidence" value="ECO:0007669"/>
    <property type="project" value="TreeGrafter"/>
</dbReference>
<proteinExistence type="predicted"/>
<dbReference type="GO" id="GO:0005524">
    <property type="term" value="F:ATP binding"/>
    <property type="evidence" value="ECO:0007669"/>
    <property type="project" value="UniProtKB-KW"/>
</dbReference>
<feature type="domain" description="ABC transporter" evidence="4">
    <location>
        <begin position="4"/>
        <end position="253"/>
    </location>
</feature>
<keyword evidence="1" id="KW-0813">Transport</keyword>
<keyword evidence="3 5" id="KW-0067">ATP-binding</keyword>
<dbReference type="Proteomes" id="UP000539075">
    <property type="component" value="Unassembled WGS sequence"/>
</dbReference>
<dbReference type="PANTHER" id="PTHR45772:SF7">
    <property type="entry name" value="AMINO ACID ABC TRANSPORTER ATP-BINDING PROTEIN"/>
    <property type="match status" value="1"/>
</dbReference>
<dbReference type="InterPro" id="IPR032823">
    <property type="entry name" value="BCA_ABC_TP_C"/>
</dbReference>
<comment type="caution">
    <text evidence="5">The sequence shown here is derived from an EMBL/GenBank/DDBJ whole genome shotgun (WGS) entry which is preliminary data.</text>
</comment>
<dbReference type="GO" id="GO:0015192">
    <property type="term" value="F:L-phenylalanine transmembrane transporter activity"/>
    <property type="evidence" value="ECO:0007669"/>
    <property type="project" value="TreeGrafter"/>
</dbReference>
<accession>A0A7W8C2X1</accession>
<dbReference type="Pfam" id="PF00005">
    <property type="entry name" value="ABC_tran"/>
    <property type="match status" value="1"/>
</dbReference>
<dbReference type="InterPro" id="IPR027417">
    <property type="entry name" value="P-loop_NTPase"/>
</dbReference>
<evidence type="ECO:0000313" key="6">
    <source>
        <dbReference type="Proteomes" id="UP000539075"/>
    </source>
</evidence>
<dbReference type="PROSITE" id="PS50893">
    <property type="entry name" value="ABC_TRANSPORTER_2"/>
    <property type="match status" value="1"/>
</dbReference>
<dbReference type="Pfam" id="PF12399">
    <property type="entry name" value="BCA_ABC_TP_C"/>
    <property type="match status" value="1"/>
</dbReference>
<gene>
    <name evidence="5" type="ORF">HNQ38_001539</name>
</gene>
<dbReference type="Gene3D" id="3.40.50.300">
    <property type="entry name" value="P-loop containing nucleotide triphosphate hydrolases"/>
    <property type="match status" value="1"/>
</dbReference>
<dbReference type="GO" id="GO:0005304">
    <property type="term" value="F:L-valine transmembrane transporter activity"/>
    <property type="evidence" value="ECO:0007669"/>
    <property type="project" value="TreeGrafter"/>
</dbReference>